<evidence type="ECO:0000256" key="1">
    <source>
        <dbReference type="ARBA" id="ARBA00004496"/>
    </source>
</evidence>
<name>A0A1D8GGG7_9FIRM</name>
<keyword evidence="9" id="KW-0460">Magnesium</keyword>
<dbReference type="PANTHER" id="PTHR33540">
    <property type="entry name" value="TRNA THREONYLCARBAMOYLADENOSINE BIOSYNTHESIS PROTEIN TSAE"/>
    <property type="match status" value="1"/>
</dbReference>
<proteinExistence type="inferred from homology"/>
<keyword evidence="4" id="KW-0963">Cytoplasm</keyword>
<evidence type="ECO:0000256" key="5">
    <source>
        <dbReference type="ARBA" id="ARBA00022694"/>
    </source>
</evidence>
<gene>
    <name evidence="11" type="ORF">Gferi_10620</name>
</gene>
<dbReference type="GO" id="GO:0016740">
    <property type="term" value="F:transferase activity"/>
    <property type="evidence" value="ECO:0007669"/>
    <property type="project" value="UniProtKB-KW"/>
</dbReference>
<dbReference type="GO" id="GO:0005524">
    <property type="term" value="F:ATP binding"/>
    <property type="evidence" value="ECO:0007669"/>
    <property type="project" value="UniProtKB-KW"/>
</dbReference>
<dbReference type="GO" id="GO:0046872">
    <property type="term" value="F:metal ion binding"/>
    <property type="evidence" value="ECO:0007669"/>
    <property type="project" value="UniProtKB-KW"/>
</dbReference>
<evidence type="ECO:0000256" key="4">
    <source>
        <dbReference type="ARBA" id="ARBA00022490"/>
    </source>
</evidence>
<dbReference type="Proteomes" id="UP000095743">
    <property type="component" value="Chromosome"/>
</dbReference>
<keyword evidence="7" id="KW-0547">Nucleotide-binding</keyword>
<evidence type="ECO:0000256" key="10">
    <source>
        <dbReference type="ARBA" id="ARBA00032441"/>
    </source>
</evidence>
<keyword evidence="11" id="KW-0808">Transferase</keyword>
<dbReference type="PANTHER" id="PTHR33540:SF2">
    <property type="entry name" value="TRNA THREONYLCARBAMOYLADENOSINE BIOSYNTHESIS PROTEIN TSAE"/>
    <property type="match status" value="1"/>
</dbReference>
<dbReference type="STRING" id="1424294.Gferi_10620"/>
<dbReference type="Gene3D" id="3.40.50.300">
    <property type="entry name" value="P-loop containing nucleotide triphosphate hydrolases"/>
    <property type="match status" value="1"/>
</dbReference>
<dbReference type="SUPFAM" id="SSF52540">
    <property type="entry name" value="P-loop containing nucleoside triphosphate hydrolases"/>
    <property type="match status" value="1"/>
</dbReference>
<evidence type="ECO:0000256" key="2">
    <source>
        <dbReference type="ARBA" id="ARBA00007599"/>
    </source>
</evidence>
<evidence type="ECO:0000313" key="11">
    <source>
        <dbReference type="EMBL" id="AOT69999.1"/>
    </source>
</evidence>
<evidence type="ECO:0000256" key="3">
    <source>
        <dbReference type="ARBA" id="ARBA00019010"/>
    </source>
</evidence>
<dbReference type="EMBL" id="CP017269">
    <property type="protein sequence ID" value="AOT69999.1"/>
    <property type="molecule type" value="Genomic_DNA"/>
</dbReference>
<dbReference type="RefSeq" id="WP_069976259.1">
    <property type="nucleotide sequence ID" value="NZ_CP017269.1"/>
</dbReference>
<reference evidence="11 12" key="1">
    <citation type="submission" date="2016-09" db="EMBL/GenBank/DDBJ databases">
        <title>Genomic analysis reveals versatility of anaerobic energy metabolism of Geosporobacter ferrireducens IRF9 of phylum Firmicutes.</title>
        <authorList>
            <person name="Kim S.-J."/>
        </authorList>
    </citation>
    <scope>NUCLEOTIDE SEQUENCE [LARGE SCALE GENOMIC DNA]</scope>
    <source>
        <strain evidence="11 12">IRF9</strain>
    </source>
</reference>
<dbReference type="Pfam" id="PF02367">
    <property type="entry name" value="TsaE"/>
    <property type="match status" value="1"/>
</dbReference>
<protein>
    <recommendedName>
        <fullName evidence="3">tRNA threonylcarbamoyladenosine biosynthesis protein TsaE</fullName>
    </recommendedName>
    <alternativeName>
        <fullName evidence="10">t(6)A37 threonylcarbamoyladenosine biosynthesis protein TsaE</fullName>
    </alternativeName>
</protein>
<dbReference type="InterPro" id="IPR027417">
    <property type="entry name" value="P-loop_NTPase"/>
</dbReference>
<evidence type="ECO:0000256" key="8">
    <source>
        <dbReference type="ARBA" id="ARBA00022840"/>
    </source>
</evidence>
<dbReference type="NCBIfam" id="TIGR00150">
    <property type="entry name" value="T6A_YjeE"/>
    <property type="match status" value="1"/>
</dbReference>
<evidence type="ECO:0000256" key="6">
    <source>
        <dbReference type="ARBA" id="ARBA00022723"/>
    </source>
</evidence>
<dbReference type="OrthoDB" id="9815896at2"/>
<dbReference type="GO" id="GO:0002949">
    <property type="term" value="P:tRNA threonylcarbamoyladenosine modification"/>
    <property type="evidence" value="ECO:0007669"/>
    <property type="project" value="InterPro"/>
</dbReference>
<organism evidence="11 12">
    <name type="scientific">Geosporobacter ferrireducens</name>
    <dbReference type="NCBI Taxonomy" id="1424294"/>
    <lineage>
        <taxon>Bacteria</taxon>
        <taxon>Bacillati</taxon>
        <taxon>Bacillota</taxon>
        <taxon>Clostridia</taxon>
        <taxon>Peptostreptococcales</taxon>
        <taxon>Thermotaleaceae</taxon>
        <taxon>Geosporobacter</taxon>
    </lineage>
</organism>
<dbReference type="GO" id="GO:0005737">
    <property type="term" value="C:cytoplasm"/>
    <property type="evidence" value="ECO:0007669"/>
    <property type="project" value="UniProtKB-SubCell"/>
</dbReference>
<comment type="subcellular location">
    <subcellularLocation>
        <location evidence="1">Cytoplasm</location>
    </subcellularLocation>
</comment>
<dbReference type="KEGG" id="gfe:Gferi_10620"/>
<evidence type="ECO:0000256" key="9">
    <source>
        <dbReference type="ARBA" id="ARBA00022842"/>
    </source>
</evidence>
<keyword evidence="6" id="KW-0479">Metal-binding</keyword>
<dbReference type="AlphaFoldDB" id="A0A1D8GGG7"/>
<comment type="similarity">
    <text evidence="2">Belongs to the TsaE family.</text>
</comment>
<keyword evidence="5" id="KW-0819">tRNA processing</keyword>
<keyword evidence="8" id="KW-0067">ATP-binding</keyword>
<evidence type="ECO:0000313" key="12">
    <source>
        <dbReference type="Proteomes" id="UP000095743"/>
    </source>
</evidence>
<sequence>MIKLTSHDPKETDQIGYKLGTLLQKGDVVCLTGDLGAGKTTMTQAIARGLGVKEDVTSPTFALIHEYNGRMPVYHFDVYRIRNIEELEDLGYEEYFYGQGVCIIEWASQIREVIPKEHLWIHIQQGAECDSREIRIEGTSARFDSIMEELSNLC</sequence>
<dbReference type="InterPro" id="IPR003442">
    <property type="entry name" value="T6A_TsaE"/>
</dbReference>
<accession>A0A1D8GGG7</accession>
<keyword evidence="12" id="KW-1185">Reference proteome</keyword>
<evidence type="ECO:0000256" key="7">
    <source>
        <dbReference type="ARBA" id="ARBA00022741"/>
    </source>
</evidence>